<dbReference type="PANTHER" id="PTHR30629">
    <property type="entry name" value="PROPHAGE INTEGRASE"/>
    <property type="match status" value="1"/>
</dbReference>
<dbReference type="InterPro" id="IPR013762">
    <property type="entry name" value="Integrase-like_cat_sf"/>
</dbReference>
<evidence type="ECO:0000259" key="7">
    <source>
        <dbReference type="PROSITE" id="PS51900"/>
    </source>
</evidence>
<feature type="domain" description="Core-binding (CB)" evidence="7">
    <location>
        <begin position="95"/>
        <end position="176"/>
    </location>
</feature>
<dbReference type="InterPro" id="IPR011010">
    <property type="entry name" value="DNA_brk_join_enz"/>
</dbReference>
<dbReference type="InterPro" id="IPR044068">
    <property type="entry name" value="CB"/>
</dbReference>
<dbReference type="InterPro" id="IPR038488">
    <property type="entry name" value="Integrase_DNA-bd_sf"/>
</dbReference>
<accession>A0A560FA05</accession>
<dbReference type="PANTHER" id="PTHR30629:SF2">
    <property type="entry name" value="PROPHAGE INTEGRASE INTS-RELATED"/>
    <property type="match status" value="1"/>
</dbReference>
<dbReference type="Gene3D" id="3.30.160.390">
    <property type="entry name" value="Integrase, DNA-binding domain"/>
    <property type="match status" value="1"/>
</dbReference>
<dbReference type="GO" id="GO:0006310">
    <property type="term" value="P:DNA recombination"/>
    <property type="evidence" value="ECO:0007669"/>
    <property type="project" value="UniProtKB-KW"/>
</dbReference>
<evidence type="ECO:0000256" key="3">
    <source>
        <dbReference type="ARBA" id="ARBA00023125"/>
    </source>
</evidence>
<dbReference type="AlphaFoldDB" id="A0A560FA05"/>
<dbReference type="Gene3D" id="1.10.150.130">
    <property type="match status" value="1"/>
</dbReference>
<reference evidence="8 9" key="1">
    <citation type="submission" date="2019-06" db="EMBL/GenBank/DDBJ databases">
        <title>Genomic Encyclopedia of Type Strains, Phase IV (KMG-V): Genome sequencing to study the core and pangenomes of soil and plant-associated prokaryotes.</title>
        <authorList>
            <person name="Whitman W."/>
        </authorList>
    </citation>
    <scope>NUCLEOTIDE SEQUENCE [LARGE SCALE GENOMIC DNA]</scope>
    <source>
        <strain evidence="8 9">BR 11880</strain>
    </source>
</reference>
<dbReference type="GO" id="GO:0015074">
    <property type="term" value="P:DNA integration"/>
    <property type="evidence" value="ECO:0007669"/>
    <property type="project" value="UniProtKB-KW"/>
</dbReference>
<evidence type="ECO:0000256" key="4">
    <source>
        <dbReference type="ARBA" id="ARBA00023172"/>
    </source>
</evidence>
<dbReference type="Pfam" id="PF13356">
    <property type="entry name" value="Arm-DNA-bind_3"/>
    <property type="match status" value="1"/>
</dbReference>
<evidence type="ECO:0000313" key="8">
    <source>
        <dbReference type="EMBL" id="TWB18443.1"/>
    </source>
</evidence>
<dbReference type="Pfam" id="PF22022">
    <property type="entry name" value="Phage_int_M"/>
    <property type="match status" value="1"/>
</dbReference>
<dbReference type="InterPro" id="IPR002104">
    <property type="entry name" value="Integrase_catalytic"/>
</dbReference>
<comment type="caution">
    <text evidence="8">The sequence shown here is derived from an EMBL/GenBank/DDBJ whole genome shotgun (WGS) entry which is preliminary data.</text>
</comment>
<keyword evidence="4" id="KW-0233">DNA recombination</keyword>
<dbReference type="InterPro" id="IPR050808">
    <property type="entry name" value="Phage_Integrase"/>
</dbReference>
<dbReference type="PROSITE" id="PS51900">
    <property type="entry name" value="CB"/>
    <property type="match status" value="1"/>
</dbReference>
<sequence>MPLTDMKCRMVRPSSKVQKLSDGGGLQLWIQPTGGRLWRLAYRFDGKQKLLALGAYPAVSLGDARKARDDAKQLLREGIDPSSDKKMRKAEEEGETFRGIAQEYIARLEKQGRADATITRTKRLLESTYPSLGALPLKDIDAPAVLKVLRLVEDRGHYETARRLRSTIGCIFRYAMVTARAASDPTLPLAGALIRPTVTPRAAITEPKAFGALLRTVDSFEGQVGTRTALQLMALLFPRPGELRLATWPEFDLEGAVWDIPASRMKMRRPHRVPLPRQAVSLLRHHRETTSAGLYLFPGIRTAARPISDGTLNAALRRLGYEKEEVTPHGFRATASTLLNECGKWHAEAIPHRSQIGRAGENVVARVERIAAEVIEPLQVMPGRRHELHQPHGTLRRQRVQIAITFGGDDRCDPACWKVEAPSSFGDLRPPLIKAGSRCGRAHHHHDAGHRQAQPIHSGTSWPITLSTRTGPK</sequence>
<dbReference type="InterPro" id="IPR025166">
    <property type="entry name" value="Integrase_DNA_bind_dom"/>
</dbReference>
<dbReference type="Proteomes" id="UP000319859">
    <property type="component" value="Unassembled WGS sequence"/>
</dbReference>
<evidence type="ECO:0000256" key="2">
    <source>
        <dbReference type="ARBA" id="ARBA00022908"/>
    </source>
</evidence>
<evidence type="ECO:0000313" key="9">
    <source>
        <dbReference type="Proteomes" id="UP000319859"/>
    </source>
</evidence>
<evidence type="ECO:0000256" key="1">
    <source>
        <dbReference type="ARBA" id="ARBA00008857"/>
    </source>
</evidence>
<proteinExistence type="inferred from homology"/>
<comment type="similarity">
    <text evidence="1">Belongs to the 'phage' integrase family.</text>
</comment>
<organism evidence="8 9">
    <name type="scientific">Nitrospirillum amazonense</name>
    <dbReference type="NCBI Taxonomy" id="28077"/>
    <lineage>
        <taxon>Bacteria</taxon>
        <taxon>Pseudomonadati</taxon>
        <taxon>Pseudomonadota</taxon>
        <taxon>Alphaproteobacteria</taxon>
        <taxon>Rhodospirillales</taxon>
        <taxon>Azospirillaceae</taxon>
        <taxon>Nitrospirillum</taxon>
    </lineage>
</organism>
<evidence type="ECO:0000256" key="6">
    <source>
        <dbReference type="SAM" id="MobiDB-lite"/>
    </source>
</evidence>
<dbReference type="GO" id="GO:0003677">
    <property type="term" value="F:DNA binding"/>
    <property type="evidence" value="ECO:0007669"/>
    <property type="project" value="UniProtKB-UniRule"/>
</dbReference>
<dbReference type="InterPro" id="IPR010998">
    <property type="entry name" value="Integrase_recombinase_N"/>
</dbReference>
<dbReference type="SUPFAM" id="SSF56349">
    <property type="entry name" value="DNA breaking-rejoining enzymes"/>
    <property type="match status" value="1"/>
</dbReference>
<dbReference type="Pfam" id="PF00589">
    <property type="entry name" value="Phage_integrase"/>
    <property type="match status" value="1"/>
</dbReference>
<dbReference type="CDD" id="cd00801">
    <property type="entry name" value="INT_P4_C"/>
    <property type="match status" value="1"/>
</dbReference>
<evidence type="ECO:0000256" key="5">
    <source>
        <dbReference type="PROSITE-ProRule" id="PRU01248"/>
    </source>
</evidence>
<gene>
    <name evidence="8" type="ORF">FBZ89_11088</name>
</gene>
<dbReference type="Gene3D" id="1.10.443.10">
    <property type="entry name" value="Intergrase catalytic core"/>
    <property type="match status" value="1"/>
</dbReference>
<dbReference type="EMBL" id="VITN01000010">
    <property type="protein sequence ID" value="TWB18443.1"/>
    <property type="molecule type" value="Genomic_DNA"/>
</dbReference>
<keyword evidence="2" id="KW-0229">DNA integration</keyword>
<name>A0A560FA05_9PROT</name>
<feature type="region of interest" description="Disordered" evidence="6">
    <location>
        <begin position="437"/>
        <end position="473"/>
    </location>
</feature>
<keyword evidence="3 5" id="KW-0238">DNA-binding</keyword>
<feature type="compositionally biased region" description="Polar residues" evidence="6">
    <location>
        <begin position="455"/>
        <end position="473"/>
    </location>
</feature>
<protein>
    <submittedName>
        <fullName evidence="8">Integrase</fullName>
    </submittedName>
</protein>
<dbReference type="InterPro" id="IPR053876">
    <property type="entry name" value="Phage_int_M"/>
</dbReference>